<evidence type="ECO:0000256" key="1">
    <source>
        <dbReference type="ARBA" id="ARBA00023002"/>
    </source>
</evidence>
<accession>A0ABN1EFX9</accession>
<dbReference type="Gene3D" id="2.40.110.10">
    <property type="entry name" value="Butyryl-CoA Dehydrogenase, subunit A, domain 2"/>
    <property type="match status" value="1"/>
</dbReference>
<dbReference type="InterPro" id="IPR036250">
    <property type="entry name" value="AcylCo_DH-like_C"/>
</dbReference>
<dbReference type="SUPFAM" id="SSF47203">
    <property type="entry name" value="Acyl-CoA dehydrogenase C-terminal domain-like"/>
    <property type="match status" value="1"/>
</dbReference>
<proteinExistence type="inferred from homology"/>
<name>A0ABN1EFX9_9ACTN</name>
<sequence>MTVMTDGSGTLTLTPAEATARAQALIPVLHDRAAKTEALRRLPDETFADLRESALMRITQPRRFGGSELDLADAFDVITLLSQGCGSAGWTYSLVIAHGWFVALFGEQAQQEVWGQNPDATMSTCFSGGGPPDAVDGGLHIREGRWRFSTGVHHADWVALLAPLPRREGPPDMRFLLIPRDEVEIVEDWRSAGLAGTGSCSVDARDVFVPHHRTLRLHDLLNATAPGAEVNDGPMYRLPLVGAWQVFLTAPAVGIAQAAISAATERMRSRPRPAAGANGTADPGALARLGGAAARVEAAETLIRRSAETVTLDVLTLGAAAPATLARSRRDNAFSVRLCVEAVEDLFVNAGASMLDESSPLQRHWRDVHAVAQHMANNLDMNLRAWGERALGLNDGLRFG</sequence>
<evidence type="ECO:0000259" key="4">
    <source>
        <dbReference type="Pfam" id="PF08028"/>
    </source>
</evidence>
<dbReference type="Pfam" id="PF02771">
    <property type="entry name" value="Acyl-CoA_dh_N"/>
    <property type="match status" value="1"/>
</dbReference>
<evidence type="ECO:0000259" key="3">
    <source>
        <dbReference type="Pfam" id="PF02771"/>
    </source>
</evidence>
<dbReference type="Gene3D" id="1.10.540.10">
    <property type="entry name" value="Acyl-CoA dehydrogenase/oxidase, N-terminal domain"/>
    <property type="match status" value="1"/>
</dbReference>
<evidence type="ECO:0000256" key="2">
    <source>
        <dbReference type="ARBA" id="ARBA00049661"/>
    </source>
</evidence>
<keyword evidence="6" id="KW-1185">Reference proteome</keyword>
<evidence type="ECO:0000313" key="6">
    <source>
        <dbReference type="Proteomes" id="UP001501427"/>
    </source>
</evidence>
<dbReference type="InterPro" id="IPR037069">
    <property type="entry name" value="AcylCoA_DH/ox_N_sf"/>
</dbReference>
<dbReference type="Gene3D" id="1.20.140.10">
    <property type="entry name" value="Butyryl-CoA Dehydrogenase, subunit A, domain 3"/>
    <property type="match status" value="1"/>
</dbReference>
<dbReference type="InterPro" id="IPR013786">
    <property type="entry name" value="AcylCoA_DH/ox_N"/>
</dbReference>
<dbReference type="InterPro" id="IPR013107">
    <property type="entry name" value="Acyl-CoA_DH_C"/>
</dbReference>
<reference evidence="5 6" key="1">
    <citation type="journal article" date="2019" name="Int. J. Syst. Evol. Microbiol.">
        <title>The Global Catalogue of Microorganisms (GCM) 10K type strain sequencing project: providing services to taxonomists for standard genome sequencing and annotation.</title>
        <authorList>
            <consortium name="The Broad Institute Genomics Platform"/>
            <consortium name="The Broad Institute Genome Sequencing Center for Infectious Disease"/>
            <person name="Wu L."/>
            <person name="Ma J."/>
        </authorList>
    </citation>
    <scope>NUCLEOTIDE SEQUENCE [LARGE SCALE GENOMIC DNA]</scope>
    <source>
        <strain evidence="5 6">JCM 10667</strain>
    </source>
</reference>
<protein>
    <submittedName>
        <fullName evidence="5">Flavin-dependent monooxygenase</fullName>
    </submittedName>
</protein>
<dbReference type="InterPro" id="IPR050741">
    <property type="entry name" value="Acyl-CoA_dehydrogenase"/>
</dbReference>
<dbReference type="PANTHER" id="PTHR48083">
    <property type="entry name" value="MEDIUM-CHAIN SPECIFIC ACYL-COA DEHYDROGENASE, MITOCHONDRIAL-RELATED"/>
    <property type="match status" value="1"/>
</dbReference>
<gene>
    <name evidence="5" type="ORF">GCM10009546_30070</name>
</gene>
<dbReference type="Proteomes" id="UP001501427">
    <property type="component" value="Unassembled WGS sequence"/>
</dbReference>
<keyword evidence="5" id="KW-0503">Monooxygenase</keyword>
<dbReference type="Pfam" id="PF08028">
    <property type="entry name" value="Acyl-CoA_dh_2"/>
    <property type="match status" value="1"/>
</dbReference>
<dbReference type="GO" id="GO:0004497">
    <property type="term" value="F:monooxygenase activity"/>
    <property type="evidence" value="ECO:0007669"/>
    <property type="project" value="UniProtKB-KW"/>
</dbReference>
<organism evidence="5 6">
    <name type="scientific">Actinomadura livida</name>
    <dbReference type="NCBI Taxonomy" id="79909"/>
    <lineage>
        <taxon>Bacteria</taxon>
        <taxon>Bacillati</taxon>
        <taxon>Actinomycetota</taxon>
        <taxon>Actinomycetes</taxon>
        <taxon>Streptosporangiales</taxon>
        <taxon>Thermomonosporaceae</taxon>
        <taxon>Actinomadura</taxon>
    </lineage>
</organism>
<dbReference type="PIRSF" id="PIRSF016578">
    <property type="entry name" value="HsaA"/>
    <property type="match status" value="1"/>
</dbReference>
<feature type="domain" description="Acyl-CoA dehydrogenase C-terminal" evidence="4">
    <location>
        <begin position="248"/>
        <end position="378"/>
    </location>
</feature>
<dbReference type="SUPFAM" id="SSF56645">
    <property type="entry name" value="Acyl-CoA dehydrogenase NM domain-like"/>
    <property type="match status" value="1"/>
</dbReference>
<dbReference type="InterPro" id="IPR046373">
    <property type="entry name" value="Acyl-CoA_Oxase/DH_mid-dom_sf"/>
</dbReference>
<feature type="domain" description="Acyl-CoA dehydrogenase/oxidase N-terminal" evidence="3">
    <location>
        <begin position="30"/>
        <end position="114"/>
    </location>
</feature>
<dbReference type="InterPro" id="IPR009100">
    <property type="entry name" value="AcylCoA_DH/oxidase_NM_dom_sf"/>
</dbReference>
<evidence type="ECO:0000313" key="5">
    <source>
        <dbReference type="EMBL" id="GAA0565790.1"/>
    </source>
</evidence>
<comment type="caution">
    <text evidence="5">The sequence shown here is derived from an EMBL/GenBank/DDBJ whole genome shotgun (WGS) entry which is preliminary data.</text>
</comment>
<dbReference type="PANTHER" id="PTHR48083:SF19">
    <property type="entry name" value="FLAVIN-DEPENDENT MONOOXYGENASE, OXYGENASE SUBUNIT HSAA"/>
    <property type="match status" value="1"/>
</dbReference>
<dbReference type="EMBL" id="BAAAHD010000025">
    <property type="protein sequence ID" value="GAA0565790.1"/>
    <property type="molecule type" value="Genomic_DNA"/>
</dbReference>
<comment type="similarity">
    <text evidence="2">Belongs to the HpaH/HsaA monooxygenase family.</text>
</comment>
<keyword evidence="1" id="KW-0560">Oxidoreductase</keyword>